<sequence>MFKLILISMLFVTSSYIGFMYGETFRKRCDEVKEILKALIILQNEIIYGSTPLPEALETLKVKVNSPLDEILDKTNKKLIQGNVKSVYQAFNEEFMLLEEKFYLSQSDKRIIGDFLKSLGESGVFGQEKIFNLAIENIKINLKEAEDISRKNIKVYRCLGICVGAMLTIFLI</sequence>
<dbReference type="InterPro" id="IPR014198">
    <property type="entry name" value="Spore_III_AB"/>
</dbReference>
<evidence type="ECO:0000313" key="2">
    <source>
        <dbReference type="Proteomes" id="UP000199263"/>
    </source>
</evidence>
<dbReference type="Proteomes" id="UP000199263">
    <property type="component" value="Unassembled WGS sequence"/>
</dbReference>
<dbReference type="EMBL" id="FOMG01000015">
    <property type="protein sequence ID" value="SFC96607.1"/>
    <property type="molecule type" value="Genomic_DNA"/>
</dbReference>
<accession>A0A1I1NGF3</accession>
<organism evidence="1 2">
    <name type="scientific">Clostridium uliginosum</name>
    <dbReference type="NCBI Taxonomy" id="119641"/>
    <lineage>
        <taxon>Bacteria</taxon>
        <taxon>Bacillati</taxon>
        <taxon>Bacillota</taxon>
        <taxon>Clostridia</taxon>
        <taxon>Eubacteriales</taxon>
        <taxon>Clostridiaceae</taxon>
        <taxon>Clostridium</taxon>
    </lineage>
</organism>
<dbReference type="PIRSF" id="PIRSF021435">
    <property type="entry name" value="SpoIIIAB"/>
    <property type="match status" value="1"/>
</dbReference>
<keyword evidence="2" id="KW-1185">Reference proteome</keyword>
<evidence type="ECO:0000313" key="1">
    <source>
        <dbReference type="EMBL" id="SFC96607.1"/>
    </source>
</evidence>
<gene>
    <name evidence="1" type="ORF">SAMN05421842_11540</name>
</gene>
<dbReference type="Pfam" id="PF09548">
    <property type="entry name" value="Spore_III_AB"/>
    <property type="match status" value="1"/>
</dbReference>
<protein>
    <submittedName>
        <fullName evidence="1">Stage III sporulation protein AB</fullName>
    </submittedName>
</protein>
<reference evidence="1 2" key="1">
    <citation type="submission" date="2016-10" db="EMBL/GenBank/DDBJ databases">
        <authorList>
            <person name="de Groot N.N."/>
        </authorList>
    </citation>
    <scope>NUCLEOTIDE SEQUENCE [LARGE SCALE GENOMIC DNA]</scope>
    <source>
        <strain evidence="1 2">DSM 12992</strain>
    </source>
</reference>
<name>A0A1I1NGF3_9CLOT</name>
<dbReference type="NCBIfam" id="TIGR02833">
    <property type="entry name" value="spore_III_AB"/>
    <property type="match status" value="1"/>
</dbReference>
<dbReference type="RefSeq" id="WP_090091615.1">
    <property type="nucleotide sequence ID" value="NZ_FOMG01000015.1"/>
</dbReference>
<dbReference type="STRING" id="119641.SAMN05421842_11540"/>
<proteinExistence type="predicted"/>
<dbReference type="AlphaFoldDB" id="A0A1I1NGF3"/>
<dbReference type="OrthoDB" id="1957909at2"/>